<protein>
    <submittedName>
        <fullName evidence="1">Uncharacterized protein</fullName>
    </submittedName>
</protein>
<evidence type="ECO:0000313" key="1">
    <source>
        <dbReference type="EMBL" id="CAJ72385.1"/>
    </source>
</evidence>
<reference evidence="1" key="1">
    <citation type="journal article" date="2006" name="Nature">
        <title>Deciphering the evolution and metabolism of an anammox bacterium from a community genome.</title>
        <authorList>
            <person name="Strous M."/>
            <person name="Pelletier E."/>
            <person name="Mangenot S."/>
            <person name="Rattei T."/>
            <person name="Lehner A."/>
            <person name="Taylor M.W."/>
            <person name="Horn M."/>
            <person name="Daims H."/>
            <person name="Bartol-Mavel D."/>
            <person name="Wincker P."/>
            <person name="Barbe V."/>
            <person name="Fonknechten N."/>
            <person name="Vallenet D."/>
            <person name="Segurens B."/>
            <person name="Schenowitz-Truong C."/>
            <person name="Medigue C."/>
            <person name="Collingro A."/>
            <person name="Snel B."/>
            <person name="Dutilh B.E."/>
            <person name="OpDenCamp H.J.M."/>
            <person name="vanDerDrift C."/>
            <person name="Cirpus I."/>
            <person name="vanDePas-Schoonen K.T."/>
            <person name="Harhangi H.R."/>
            <person name="vanNiftrik L."/>
            <person name="Schmid M."/>
            <person name="Keltjens J."/>
            <person name="vanDeVossenberg J."/>
            <person name="Kartal B."/>
            <person name="Meier H."/>
            <person name="Frishman D."/>
            <person name="Huynen M.A."/>
            <person name="Mewes H."/>
            <person name="Weissenbach J."/>
            <person name="Jetten M.S.M."/>
            <person name="Wagner M."/>
            <person name="LePaslier D."/>
        </authorList>
    </citation>
    <scope>NUCLEOTIDE SEQUENCE</scope>
</reference>
<name>Q1PZ67_KUEST</name>
<proteinExistence type="predicted"/>
<dbReference type="EMBL" id="CT573072">
    <property type="protein sequence ID" value="CAJ72385.1"/>
    <property type="molecule type" value="Genomic_DNA"/>
</dbReference>
<sequence>MKIGECMIKIVIIYLCFFAGIVLSTGKTAYSYGYKREEDPLITTFKAIIFHGKQDNWLMVQNEIENITDRINDINTLFNIDFKPLFAVTLREQDFRNLCNQMATLVFFAIKEKFYYNKKELLKIFVRAKVRLRLAEEYYTALLAGNVLAYDERHATSLHKEIIERFSGLRDTIGSAGFLGAGAKEPNLYEFNTMSDEIESLLLTAFPYFDKNRK</sequence>
<accession>Q1PZ67</accession>
<dbReference type="AlphaFoldDB" id="Q1PZ67"/>
<keyword evidence="3" id="KW-1185">Reference proteome</keyword>
<reference evidence="1" key="2">
    <citation type="submission" date="2006-01" db="EMBL/GenBank/DDBJ databases">
        <authorList>
            <person name="Genoscope"/>
        </authorList>
    </citation>
    <scope>NUCLEOTIDE SEQUENCE</scope>
</reference>
<organism evidence="1">
    <name type="scientific">Kuenenia stuttgartiensis</name>
    <dbReference type="NCBI Taxonomy" id="174633"/>
    <lineage>
        <taxon>Bacteria</taxon>
        <taxon>Pseudomonadati</taxon>
        <taxon>Planctomycetota</taxon>
        <taxon>Candidatus Brocadiia</taxon>
        <taxon>Candidatus Brocadiales</taxon>
        <taxon>Candidatus Brocadiaceae</taxon>
        <taxon>Candidatus Kuenenia</taxon>
    </lineage>
</organism>
<evidence type="ECO:0000313" key="2">
    <source>
        <dbReference type="EMBL" id="SOH03901.1"/>
    </source>
</evidence>
<evidence type="ECO:0000313" key="3">
    <source>
        <dbReference type="Proteomes" id="UP000221734"/>
    </source>
</evidence>
<reference evidence="3" key="4">
    <citation type="submission" date="2017-10" db="EMBL/GenBank/DDBJ databases">
        <authorList>
            <person name="Frank J."/>
        </authorList>
    </citation>
    <scope>NUCLEOTIDE SEQUENCE [LARGE SCALE GENOMIC DNA]</scope>
</reference>
<gene>
    <name evidence="2" type="ORF">KSMBR1_1401</name>
    <name evidence="1" type="ORF">kustd1640</name>
</gene>
<reference evidence="2" key="3">
    <citation type="submission" date="2017-10" db="EMBL/GenBank/DDBJ databases">
        <authorList>
            <person name="Banno H."/>
            <person name="Chua N.-H."/>
        </authorList>
    </citation>
    <scope>NUCLEOTIDE SEQUENCE [LARGE SCALE GENOMIC DNA]</scope>
    <source>
        <strain evidence="2">Kuenenia_mbr1_ru-nijmegen</strain>
    </source>
</reference>
<dbReference type="EMBL" id="LT934425">
    <property type="protein sequence ID" value="SOH03901.1"/>
    <property type="molecule type" value="Genomic_DNA"/>
</dbReference>
<dbReference type="Proteomes" id="UP000221734">
    <property type="component" value="Chromosome Kuenenia_stuttgartiensis_MBR1"/>
</dbReference>
<dbReference type="KEGG" id="kst:KSMBR1_1401"/>